<evidence type="ECO:0000259" key="1">
    <source>
        <dbReference type="Pfam" id="PF14588"/>
    </source>
</evidence>
<dbReference type="Gene3D" id="3.30.1330.40">
    <property type="entry name" value="RutC-like"/>
    <property type="match status" value="1"/>
</dbReference>
<dbReference type="PANTHER" id="PTHR43760:SF1">
    <property type="entry name" value="ENDORIBONUCLEASE L-PSP_CHORISMATE MUTASE-LIKE DOMAIN-CONTAINING PROTEIN"/>
    <property type="match status" value="1"/>
</dbReference>
<dbReference type="Proteomes" id="UP000027180">
    <property type="component" value="Plasmid pRetIE4771c"/>
</dbReference>
<protein>
    <submittedName>
        <fullName evidence="2">Endoribonuclease L-PSP protein</fullName>
    </submittedName>
</protein>
<gene>
    <name evidence="2" type="ORF">IE4771_PC00279</name>
</gene>
<sequence>MNQFPNAAGKVENSPYQRLAALGIKLPPPPPPIANFVTHVVEGNMLYLSGQGPREADGFLHAGKVGGGVGVEEAYRHARLTGINLLAVMHEAIGDLSRVRRVVKLLGMVNAVPEFEDHPSVINGCSDLLIAVFGAAGEHARSAVGFGSLPGNITVEIEAIVALHG</sequence>
<name>A0A060I9M1_RHIET</name>
<dbReference type="KEGG" id="rei:IE4771_PC00279"/>
<dbReference type="SUPFAM" id="SSF55298">
    <property type="entry name" value="YjgF-like"/>
    <property type="match status" value="1"/>
</dbReference>
<geneLocation type="plasmid" evidence="2 3">
    <name>pRetIE4771c</name>
</geneLocation>
<dbReference type="CDD" id="cd02199">
    <property type="entry name" value="YjgF_YER057c_UK114_like_1"/>
    <property type="match status" value="1"/>
</dbReference>
<organism evidence="2 3">
    <name type="scientific">Rhizobium etli bv. mimosae str. IE4771</name>
    <dbReference type="NCBI Taxonomy" id="1432050"/>
    <lineage>
        <taxon>Bacteria</taxon>
        <taxon>Pseudomonadati</taxon>
        <taxon>Pseudomonadota</taxon>
        <taxon>Alphaproteobacteria</taxon>
        <taxon>Hyphomicrobiales</taxon>
        <taxon>Rhizobiaceae</taxon>
        <taxon>Rhizobium/Agrobacterium group</taxon>
        <taxon>Rhizobium</taxon>
    </lineage>
</organism>
<evidence type="ECO:0000313" key="2">
    <source>
        <dbReference type="EMBL" id="AIC30404.1"/>
    </source>
</evidence>
<dbReference type="InterPro" id="IPR013813">
    <property type="entry name" value="Endoribo_LPSP/chorism_mut-like"/>
</dbReference>
<feature type="domain" description="Endoribonuclease L-PSP/chorismate mutase-like" evidence="1">
    <location>
        <begin position="18"/>
        <end position="145"/>
    </location>
</feature>
<accession>A0A060I9M1</accession>
<dbReference type="EMBL" id="CP006989">
    <property type="protein sequence ID" value="AIC30404.1"/>
    <property type="molecule type" value="Genomic_DNA"/>
</dbReference>
<proteinExistence type="predicted"/>
<evidence type="ECO:0000313" key="3">
    <source>
        <dbReference type="Proteomes" id="UP000027180"/>
    </source>
</evidence>
<reference evidence="2 3" key="1">
    <citation type="submission" date="2013-12" db="EMBL/GenBank/DDBJ databases">
        <title>Complete genome sequence of Rhizobium etli bv. mimosae IE4771.</title>
        <authorList>
            <person name="Bustos P."/>
            <person name="Santamaria R.I."/>
            <person name="Lozano L."/>
            <person name="Ormeno-Orrillo E."/>
            <person name="Rogel M.A."/>
            <person name="Romero D."/>
            <person name="Cevallos M.A."/>
            <person name="Martinez-Romero E."/>
            <person name="Gonzalez V."/>
        </authorList>
    </citation>
    <scope>NUCLEOTIDE SEQUENCE [LARGE SCALE GENOMIC DNA]</scope>
    <source>
        <strain evidence="2 3">IE4771</strain>
        <plasmid evidence="3">Plasmid pRetIE4771c</plasmid>
    </source>
</reference>
<dbReference type="Pfam" id="PF14588">
    <property type="entry name" value="YjgF_endoribonc"/>
    <property type="match status" value="1"/>
</dbReference>
<dbReference type="PANTHER" id="PTHR43760">
    <property type="entry name" value="ENDORIBONUCLEASE-RELATED"/>
    <property type="match status" value="1"/>
</dbReference>
<dbReference type="InterPro" id="IPR035959">
    <property type="entry name" value="RutC-like_sf"/>
</dbReference>
<dbReference type="AlphaFoldDB" id="A0A060I9M1"/>
<keyword evidence="2" id="KW-0614">Plasmid</keyword>
<dbReference type="HOGENOM" id="CLU_104845_0_0_5"/>